<dbReference type="EMBL" id="LBTH01000050">
    <property type="protein sequence ID" value="KKQ34688.1"/>
    <property type="molecule type" value="Genomic_DNA"/>
</dbReference>
<evidence type="ECO:0000256" key="4">
    <source>
        <dbReference type="ARBA" id="ARBA00023065"/>
    </source>
</evidence>
<dbReference type="GO" id="GO:0046933">
    <property type="term" value="F:proton-transporting ATP synthase activity, rotational mechanism"/>
    <property type="evidence" value="ECO:0007669"/>
    <property type="project" value="InterPro"/>
</dbReference>
<dbReference type="GO" id="GO:0045259">
    <property type="term" value="C:proton-transporting ATP synthase complex"/>
    <property type="evidence" value="ECO:0007669"/>
    <property type="project" value="UniProtKB-KW"/>
</dbReference>
<keyword evidence="4" id="KW-0406">Ion transport</keyword>
<keyword evidence="1" id="KW-0813">Transport</keyword>
<dbReference type="Gene3D" id="1.20.150.20">
    <property type="entry name" value="ATP synthase alpha/beta chain, C-terminal domain"/>
    <property type="match status" value="1"/>
</dbReference>
<evidence type="ECO:0000256" key="5">
    <source>
        <dbReference type="ARBA" id="ARBA00023136"/>
    </source>
</evidence>
<name>A0A0G0GUL5_9BACT</name>
<dbReference type="InterPro" id="IPR000793">
    <property type="entry name" value="ATP_synth_asu_C"/>
</dbReference>
<dbReference type="GO" id="GO:0005524">
    <property type="term" value="F:ATP binding"/>
    <property type="evidence" value="ECO:0007669"/>
    <property type="project" value="UniProtKB-KW"/>
</dbReference>
<sequence length="124" mass="14343">MKEVAGQLRLDLAQYRELAAFAQFGSDLDKETRAKLDRGARMQELLKQNQYDTMSAGEQVLVLYAGTQGYLDNIAVEDIKDWEYSFKIHIKKNFTELIEKIEKGESIKDSLLTEIEKALRSFKY</sequence>
<evidence type="ECO:0000256" key="6">
    <source>
        <dbReference type="ARBA" id="ARBA00023196"/>
    </source>
</evidence>
<reference evidence="9 10" key="1">
    <citation type="journal article" date="2015" name="Nature">
        <title>rRNA introns, odd ribosomes, and small enigmatic genomes across a large radiation of phyla.</title>
        <authorList>
            <person name="Brown C.T."/>
            <person name="Hug L.A."/>
            <person name="Thomas B.C."/>
            <person name="Sharon I."/>
            <person name="Castelle C.J."/>
            <person name="Singh A."/>
            <person name="Wilkins M.J."/>
            <person name="Williams K.H."/>
            <person name="Banfield J.F."/>
        </authorList>
    </citation>
    <scope>NUCLEOTIDE SEQUENCE [LARGE SCALE GENOMIC DNA]</scope>
</reference>
<evidence type="ECO:0000256" key="7">
    <source>
        <dbReference type="ARBA" id="ARBA00023310"/>
    </source>
</evidence>
<evidence type="ECO:0000256" key="1">
    <source>
        <dbReference type="ARBA" id="ARBA00022448"/>
    </source>
</evidence>
<evidence type="ECO:0000256" key="3">
    <source>
        <dbReference type="ARBA" id="ARBA00022840"/>
    </source>
</evidence>
<accession>A0A0G0GUL5</accession>
<proteinExistence type="predicted"/>
<dbReference type="AlphaFoldDB" id="A0A0G0GUL5"/>
<keyword evidence="6" id="KW-0139">CF(1)</keyword>
<dbReference type="SUPFAM" id="SSF47917">
    <property type="entry name" value="C-terminal domain of alpha and beta subunits of F1 ATP synthase"/>
    <property type="match status" value="1"/>
</dbReference>
<protein>
    <submittedName>
        <fullName evidence="9">ATP synthase F1 complex subunit alpha</fullName>
    </submittedName>
</protein>
<keyword evidence="2" id="KW-0547">Nucleotide-binding</keyword>
<organism evidence="9 10">
    <name type="scientific">candidate division WS6 bacterium GW2011_GWA2_37_6</name>
    <dbReference type="NCBI Taxonomy" id="1619087"/>
    <lineage>
        <taxon>Bacteria</taxon>
        <taxon>Candidatus Dojkabacteria</taxon>
    </lineage>
</organism>
<dbReference type="Pfam" id="PF00306">
    <property type="entry name" value="ATP-synt_ab_C"/>
    <property type="match status" value="1"/>
</dbReference>
<evidence type="ECO:0000259" key="8">
    <source>
        <dbReference type="Pfam" id="PF00306"/>
    </source>
</evidence>
<feature type="domain" description="ATP synthase alpha subunit C-terminal" evidence="8">
    <location>
        <begin position="1"/>
        <end position="122"/>
    </location>
</feature>
<keyword evidence="3" id="KW-0067">ATP-binding</keyword>
<dbReference type="FunFam" id="1.20.150.20:FF:000001">
    <property type="entry name" value="ATP synthase subunit alpha"/>
    <property type="match status" value="1"/>
</dbReference>
<gene>
    <name evidence="9" type="ORF">US52_C0050G0004</name>
</gene>
<dbReference type="InterPro" id="IPR038376">
    <property type="entry name" value="ATP_synth_asu_C_sf"/>
</dbReference>
<evidence type="ECO:0000313" key="9">
    <source>
        <dbReference type="EMBL" id="KKQ34688.1"/>
    </source>
</evidence>
<dbReference type="GO" id="GO:0043531">
    <property type="term" value="F:ADP binding"/>
    <property type="evidence" value="ECO:0007669"/>
    <property type="project" value="TreeGrafter"/>
</dbReference>
<dbReference type="PATRIC" id="fig|1619087.5.peg.592"/>
<dbReference type="PANTHER" id="PTHR48082:SF2">
    <property type="entry name" value="ATP SYNTHASE SUBUNIT ALPHA, MITOCHONDRIAL"/>
    <property type="match status" value="1"/>
</dbReference>
<keyword evidence="7" id="KW-0066">ATP synthesis</keyword>
<evidence type="ECO:0000256" key="2">
    <source>
        <dbReference type="ARBA" id="ARBA00022741"/>
    </source>
</evidence>
<comment type="caution">
    <text evidence="9">The sequence shown here is derived from an EMBL/GenBank/DDBJ whole genome shotgun (WGS) entry which is preliminary data.</text>
</comment>
<dbReference type="PANTHER" id="PTHR48082">
    <property type="entry name" value="ATP SYNTHASE SUBUNIT ALPHA, MITOCHONDRIAL"/>
    <property type="match status" value="1"/>
</dbReference>
<dbReference type="Proteomes" id="UP000034852">
    <property type="component" value="Unassembled WGS sequence"/>
</dbReference>
<dbReference type="InterPro" id="IPR005294">
    <property type="entry name" value="ATP_synth_F1_asu"/>
</dbReference>
<evidence type="ECO:0000313" key="10">
    <source>
        <dbReference type="Proteomes" id="UP000034852"/>
    </source>
</evidence>
<dbReference type="CDD" id="cd18113">
    <property type="entry name" value="ATP-synt_F1_alpha_C"/>
    <property type="match status" value="1"/>
</dbReference>
<keyword evidence="5" id="KW-0472">Membrane</keyword>